<dbReference type="InterPro" id="IPR000073">
    <property type="entry name" value="AB_hydrolase_1"/>
</dbReference>
<dbReference type="EMBL" id="JBHUCP010000033">
    <property type="protein sequence ID" value="MFD1534302.1"/>
    <property type="molecule type" value="Genomic_DNA"/>
</dbReference>
<dbReference type="Proteomes" id="UP001597145">
    <property type="component" value="Unassembled WGS sequence"/>
</dbReference>
<proteinExistence type="predicted"/>
<dbReference type="Gene3D" id="3.40.50.1820">
    <property type="entry name" value="alpha/beta hydrolase"/>
    <property type="match status" value="1"/>
</dbReference>
<dbReference type="InterPro" id="IPR029058">
    <property type="entry name" value="AB_hydrolase_fold"/>
</dbReference>
<evidence type="ECO:0000259" key="1">
    <source>
        <dbReference type="Pfam" id="PF12146"/>
    </source>
</evidence>
<feature type="domain" description="Serine aminopeptidase S33" evidence="1">
    <location>
        <begin position="26"/>
        <end position="251"/>
    </location>
</feature>
<name>A0ABW4FUS9_9PSEU</name>
<sequence length="271" mass="30035">MAESRKWTYQGLTGNLMARTWRGTGEPTYLVVIAHGYGEHIGRYERLADALVSDGAVVYAVDHVGHGKSEGERVLIEDFEDVVSDLHTLAETARRENPRLPVVLLGHSMGGLIASRYAQRYGDTLAALVLSSPVVGRWESVSETLALDEIPDVPLDVTTLSRDTAVGETYAADPLVWHGPFKRVTLEAIQRTLETIAKGPNLADLPLMWIHGEDDRLVPIDGSRRGIESLRGPRFVERIYPESRHELFNELNADEVIADVTEFIRAQSAAR</sequence>
<keyword evidence="3" id="KW-1185">Reference proteome</keyword>
<protein>
    <submittedName>
        <fullName evidence="2">Lysophospholipase</fullName>
    </submittedName>
</protein>
<dbReference type="RefSeq" id="WP_343984712.1">
    <property type="nucleotide sequence ID" value="NZ_BAAAJG010000025.1"/>
</dbReference>
<dbReference type="SUPFAM" id="SSF53474">
    <property type="entry name" value="alpha/beta-Hydrolases"/>
    <property type="match status" value="1"/>
</dbReference>
<dbReference type="PANTHER" id="PTHR11614">
    <property type="entry name" value="PHOSPHOLIPASE-RELATED"/>
    <property type="match status" value="1"/>
</dbReference>
<evidence type="ECO:0000313" key="3">
    <source>
        <dbReference type="Proteomes" id="UP001597145"/>
    </source>
</evidence>
<dbReference type="PRINTS" id="PR00111">
    <property type="entry name" value="ABHYDROLASE"/>
</dbReference>
<evidence type="ECO:0000313" key="2">
    <source>
        <dbReference type="EMBL" id="MFD1534302.1"/>
    </source>
</evidence>
<dbReference type="InterPro" id="IPR051044">
    <property type="entry name" value="MAG_DAG_Lipase"/>
</dbReference>
<reference evidence="3" key="1">
    <citation type="journal article" date="2019" name="Int. J. Syst. Evol. Microbiol.">
        <title>The Global Catalogue of Microorganisms (GCM) 10K type strain sequencing project: providing services to taxonomists for standard genome sequencing and annotation.</title>
        <authorList>
            <consortium name="The Broad Institute Genomics Platform"/>
            <consortium name="The Broad Institute Genome Sequencing Center for Infectious Disease"/>
            <person name="Wu L."/>
            <person name="Ma J."/>
        </authorList>
    </citation>
    <scope>NUCLEOTIDE SEQUENCE [LARGE SCALE GENOMIC DNA]</scope>
    <source>
        <strain evidence="3">JCM 12165</strain>
    </source>
</reference>
<gene>
    <name evidence="2" type="ORF">ACFSCY_33285</name>
</gene>
<accession>A0ABW4FUS9</accession>
<organism evidence="2 3">
    <name type="scientific">Pseudonocardia aurantiaca</name>
    <dbReference type="NCBI Taxonomy" id="75290"/>
    <lineage>
        <taxon>Bacteria</taxon>
        <taxon>Bacillati</taxon>
        <taxon>Actinomycetota</taxon>
        <taxon>Actinomycetes</taxon>
        <taxon>Pseudonocardiales</taxon>
        <taxon>Pseudonocardiaceae</taxon>
        <taxon>Pseudonocardia</taxon>
    </lineage>
</organism>
<dbReference type="Pfam" id="PF12146">
    <property type="entry name" value="Hydrolase_4"/>
    <property type="match status" value="1"/>
</dbReference>
<comment type="caution">
    <text evidence="2">The sequence shown here is derived from an EMBL/GenBank/DDBJ whole genome shotgun (WGS) entry which is preliminary data.</text>
</comment>
<dbReference type="InterPro" id="IPR022742">
    <property type="entry name" value="Hydrolase_4"/>
</dbReference>